<dbReference type="EMBL" id="JASBWV010000025">
    <property type="protein sequence ID" value="KAJ9119309.1"/>
    <property type="molecule type" value="Genomic_DNA"/>
</dbReference>
<organism evidence="1 2">
    <name type="scientific">Naganishia onofrii</name>
    <dbReference type="NCBI Taxonomy" id="1851511"/>
    <lineage>
        <taxon>Eukaryota</taxon>
        <taxon>Fungi</taxon>
        <taxon>Dikarya</taxon>
        <taxon>Basidiomycota</taxon>
        <taxon>Agaricomycotina</taxon>
        <taxon>Tremellomycetes</taxon>
        <taxon>Filobasidiales</taxon>
        <taxon>Filobasidiaceae</taxon>
        <taxon>Naganishia</taxon>
    </lineage>
</organism>
<dbReference type="Proteomes" id="UP001234202">
    <property type="component" value="Unassembled WGS sequence"/>
</dbReference>
<evidence type="ECO:0000313" key="1">
    <source>
        <dbReference type="EMBL" id="KAJ9119309.1"/>
    </source>
</evidence>
<comment type="caution">
    <text evidence="1">The sequence shown here is derived from an EMBL/GenBank/DDBJ whole genome shotgun (WGS) entry which is preliminary data.</text>
</comment>
<name>A0ACC2X7H9_9TREE</name>
<keyword evidence="2" id="KW-1185">Reference proteome</keyword>
<protein>
    <submittedName>
        <fullName evidence="1">Uncharacterized protein</fullName>
    </submittedName>
</protein>
<proteinExistence type="predicted"/>
<evidence type="ECO:0000313" key="2">
    <source>
        <dbReference type="Proteomes" id="UP001234202"/>
    </source>
</evidence>
<reference evidence="1" key="1">
    <citation type="submission" date="2023-04" db="EMBL/GenBank/DDBJ databases">
        <title>Draft Genome sequencing of Naganishia species isolated from polar environments using Oxford Nanopore Technology.</title>
        <authorList>
            <person name="Leo P."/>
            <person name="Venkateswaran K."/>
        </authorList>
    </citation>
    <scope>NUCLEOTIDE SEQUENCE</scope>
    <source>
        <strain evidence="1">DBVPG 5303</strain>
    </source>
</reference>
<accession>A0ACC2X7H9</accession>
<gene>
    <name evidence="1" type="ORF">QFC24_005780</name>
</gene>
<sequence length="867" mass="94480">MPLSESERTARGDPERQPAGDDEGSGKDEHESKGKPGKRKLASGPQDPCARCVRLGLGCVYTPKRRPTRYARFGGITYARAGDGQSESKSPAAVTSSSVVNPNIAANNLPGNANDPYSSFSAVLDPSLAPKYGQNAQVNPRSASSAMWNAYGNLSTGLGIAGEYDMSATRTSIQDSGAEIGDELMGKQDEDQSLAMHYSRRTMDYGMSGAGTESSPVITLNTLSESHSHSSTSNNGQHRTPVDHRFDNNSSTPARAATGMDLVSDLSNMRSSASGNPLPMGGNDVYRLPTSTFRYNSATLRDVGSRGETGGLAYERNYTAAPGEFGEASLSRSLYRNGQLVNNSTSANLANHHPPPSLSMIVHGPTDESGLQQANISDSLTLSSRPPKRRRISSPSRNTLSEKTHMVSTGFAPDDSNGEVVAAGRYDAVRCDREEAEENKEGMDWTSEMLKRGGFQGTECPIALGLVTEDEVRFLFDKYHNKLNTYVGLLDPSLHTIAYVRSRSTILMTAICCAASQAYLPERYLLLLARANFMIGRAFGRADVNLPLCQALSILSVWKDGVGSTDRGAWLKVGQAIRIGYYLGLDKAGHRPLPQDEFEARQIIDRERAWRQLSAFDRSLEHSYGARSRMIPSSSSQEVEKWLLDHPTVVCQSDAMQACSATIGFILLNLSTHTKTAEDDQLHRMVLHNIQNDLDAWKEKWLGDHPNPGPPDIQHLSNIEAAMAIKVTCLIQEIADQFKRHSRGRDIAYYQHKFFSRLLSIATPSATRHASRRPSVGPEEGDSSSANPGISASASMGLDEPVNAANLVQHINFTLVSLALGSAHLFDSHPSLLQLQNPAQQDQAQQNRDAILRDQALMDNLLQSQDW</sequence>